<keyword evidence="1" id="KW-1133">Transmembrane helix</keyword>
<name>A0A6A6IE44_9PLEO</name>
<keyword evidence="1" id="KW-0472">Membrane</keyword>
<keyword evidence="3" id="KW-1185">Reference proteome</keyword>
<dbReference type="Proteomes" id="UP000800094">
    <property type="component" value="Unassembled WGS sequence"/>
</dbReference>
<feature type="non-terminal residue" evidence="2">
    <location>
        <position position="133"/>
    </location>
</feature>
<evidence type="ECO:0000256" key="1">
    <source>
        <dbReference type="SAM" id="Phobius"/>
    </source>
</evidence>
<organism evidence="2 3">
    <name type="scientific">Trematosphaeria pertusa</name>
    <dbReference type="NCBI Taxonomy" id="390896"/>
    <lineage>
        <taxon>Eukaryota</taxon>
        <taxon>Fungi</taxon>
        <taxon>Dikarya</taxon>
        <taxon>Ascomycota</taxon>
        <taxon>Pezizomycotina</taxon>
        <taxon>Dothideomycetes</taxon>
        <taxon>Pleosporomycetidae</taxon>
        <taxon>Pleosporales</taxon>
        <taxon>Massarineae</taxon>
        <taxon>Trematosphaeriaceae</taxon>
        <taxon>Trematosphaeria</taxon>
    </lineage>
</organism>
<accession>A0A6A6IE44</accession>
<evidence type="ECO:0000313" key="3">
    <source>
        <dbReference type="Proteomes" id="UP000800094"/>
    </source>
</evidence>
<feature type="transmembrane region" description="Helical" evidence="1">
    <location>
        <begin position="20"/>
        <end position="41"/>
    </location>
</feature>
<dbReference type="EMBL" id="ML987196">
    <property type="protein sequence ID" value="KAF2248162.1"/>
    <property type="molecule type" value="Genomic_DNA"/>
</dbReference>
<dbReference type="GeneID" id="54582503"/>
<dbReference type="RefSeq" id="XP_033683166.1">
    <property type="nucleotide sequence ID" value="XM_033829173.1"/>
</dbReference>
<proteinExistence type="predicted"/>
<sequence length="133" mass="14381">MKSAWPDADQANTDVLEAFPGIIATAMAYISISASSILWALHQSNLQPRVCSTSSPKCHAFLYYSQCPSRTRARQLINTFSREPGVLCGGTGGRIFVPLCGSRWMVEKVSPLPCGCAPYFPNAGPGWALEDLV</sequence>
<keyword evidence="1" id="KW-0812">Transmembrane</keyword>
<protein>
    <submittedName>
        <fullName evidence="2">Uncharacterized protein</fullName>
    </submittedName>
</protein>
<evidence type="ECO:0000313" key="2">
    <source>
        <dbReference type="EMBL" id="KAF2248162.1"/>
    </source>
</evidence>
<reference evidence="2" key="1">
    <citation type="journal article" date="2020" name="Stud. Mycol.">
        <title>101 Dothideomycetes genomes: a test case for predicting lifestyles and emergence of pathogens.</title>
        <authorList>
            <person name="Haridas S."/>
            <person name="Albert R."/>
            <person name="Binder M."/>
            <person name="Bloem J."/>
            <person name="Labutti K."/>
            <person name="Salamov A."/>
            <person name="Andreopoulos B."/>
            <person name="Baker S."/>
            <person name="Barry K."/>
            <person name="Bills G."/>
            <person name="Bluhm B."/>
            <person name="Cannon C."/>
            <person name="Castanera R."/>
            <person name="Culley D."/>
            <person name="Daum C."/>
            <person name="Ezra D."/>
            <person name="Gonzalez J."/>
            <person name="Henrissat B."/>
            <person name="Kuo A."/>
            <person name="Liang C."/>
            <person name="Lipzen A."/>
            <person name="Lutzoni F."/>
            <person name="Magnuson J."/>
            <person name="Mondo S."/>
            <person name="Nolan M."/>
            <person name="Ohm R."/>
            <person name="Pangilinan J."/>
            <person name="Park H.-J."/>
            <person name="Ramirez L."/>
            <person name="Alfaro M."/>
            <person name="Sun H."/>
            <person name="Tritt A."/>
            <person name="Yoshinaga Y."/>
            <person name="Zwiers L.-H."/>
            <person name="Turgeon B."/>
            <person name="Goodwin S."/>
            <person name="Spatafora J."/>
            <person name="Crous P."/>
            <person name="Grigoriev I."/>
        </authorList>
    </citation>
    <scope>NUCLEOTIDE SEQUENCE</scope>
    <source>
        <strain evidence="2">CBS 122368</strain>
    </source>
</reference>
<dbReference type="AlphaFoldDB" id="A0A6A6IE44"/>
<gene>
    <name evidence="2" type="ORF">BU26DRAFT_519895</name>
</gene>